<accession>A0AAD8A7D3</accession>
<feature type="non-terminal residue" evidence="1">
    <location>
        <position position="63"/>
    </location>
</feature>
<reference evidence="1" key="2">
    <citation type="submission" date="2023-05" db="EMBL/GenBank/DDBJ databases">
        <authorList>
            <person name="Fouks B."/>
        </authorList>
    </citation>
    <scope>NUCLEOTIDE SEQUENCE</scope>
    <source>
        <strain evidence="1">Stay&amp;Tobe</strain>
        <tissue evidence="1">Testes</tissue>
    </source>
</reference>
<keyword evidence="2" id="KW-1185">Reference proteome</keyword>
<protein>
    <submittedName>
        <fullName evidence="1">Uncharacterized protein</fullName>
    </submittedName>
</protein>
<name>A0AAD8A7D3_DIPPU</name>
<dbReference type="EMBL" id="JASPKZ010003193">
    <property type="protein sequence ID" value="KAJ9593842.1"/>
    <property type="molecule type" value="Genomic_DNA"/>
</dbReference>
<reference evidence="1" key="1">
    <citation type="journal article" date="2023" name="IScience">
        <title>Live-bearing cockroach genome reveals convergent evolutionary mechanisms linked to viviparity in insects and beyond.</title>
        <authorList>
            <person name="Fouks B."/>
            <person name="Harrison M.C."/>
            <person name="Mikhailova A.A."/>
            <person name="Marchal E."/>
            <person name="English S."/>
            <person name="Carruthers M."/>
            <person name="Jennings E.C."/>
            <person name="Chiamaka E.L."/>
            <person name="Frigard R.A."/>
            <person name="Pippel M."/>
            <person name="Attardo G.M."/>
            <person name="Benoit J.B."/>
            <person name="Bornberg-Bauer E."/>
            <person name="Tobe S.S."/>
        </authorList>
    </citation>
    <scope>NUCLEOTIDE SEQUENCE</scope>
    <source>
        <strain evidence="1">Stay&amp;Tobe</strain>
    </source>
</reference>
<comment type="caution">
    <text evidence="1">The sequence shown here is derived from an EMBL/GenBank/DDBJ whole genome shotgun (WGS) entry which is preliminary data.</text>
</comment>
<organism evidence="1 2">
    <name type="scientific">Diploptera punctata</name>
    <name type="common">Pacific beetle cockroach</name>
    <dbReference type="NCBI Taxonomy" id="6984"/>
    <lineage>
        <taxon>Eukaryota</taxon>
        <taxon>Metazoa</taxon>
        <taxon>Ecdysozoa</taxon>
        <taxon>Arthropoda</taxon>
        <taxon>Hexapoda</taxon>
        <taxon>Insecta</taxon>
        <taxon>Pterygota</taxon>
        <taxon>Neoptera</taxon>
        <taxon>Polyneoptera</taxon>
        <taxon>Dictyoptera</taxon>
        <taxon>Blattodea</taxon>
        <taxon>Blaberoidea</taxon>
        <taxon>Blaberidae</taxon>
        <taxon>Diplopterinae</taxon>
        <taxon>Diploptera</taxon>
    </lineage>
</organism>
<dbReference type="AlphaFoldDB" id="A0AAD8A7D3"/>
<evidence type="ECO:0000313" key="1">
    <source>
        <dbReference type="EMBL" id="KAJ9593842.1"/>
    </source>
</evidence>
<proteinExistence type="predicted"/>
<feature type="non-terminal residue" evidence="1">
    <location>
        <position position="1"/>
    </location>
</feature>
<dbReference type="Proteomes" id="UP001233999">
    <property type="component" value="Unassembled WGS sequence"/>
</dbReference>
<evidence type="ECO:0000313" key="2">
    <source>
        <dbReference type="Proteomes" id="UP001233999"/>
    </source>
</evidence>
<sequence length="63" mass="6638">RSGAPSSTGGHRIPGIQSKPYTTNLSIYELVDTAAAEGSSGSGNLFGLMEVFTEFKLTLTQVF</sequence>
<gene>
    <name evidence="1" type="ORF">L9F63_027514</name>
</gene>